<feature type="transmembrane region" description="Helical" evidence="2">
    <location>
        <begin position="20"/>
        <end position="44"/>
    </location>
</feature>
<feature type="transmembrane region" description="Helical" evidence="2">
    <location>
        <begin position="116"/>
        <end position="133"/>
    </location>
</feature>
<feature type="transmembrane region" description="Helical" evidence="2">
    <location>
        <begin position="50"/>
        <end position="67"/>
    </location>
</feature>
<keyword evidence="1 2" id="KW-0472">Membrane</keyword>
<feature type="transmembrane region" description="Helical" evidence="2">
    <location>
        <begin position="326"/>
        <end position="345"/>
    </location>
</feature>
<comment type="similarity">
    <text evidence="1">Belongs to the 2-hydroxycarboxylate transporter (2-HCT) (TC 2.A.24) family.</text>
</comment>
<feature type="transmembrane region" description="Helical" evidence="2">
    <location>
        <begin position="419"/>
        <end position="439"/>
    </location>
</feature>
<keyword evidence="1" id="KW-0769">Symport</keyword>
<dbReference type="Proteomes" id="UP000036338">
    <property type="component" value="Unassembled WGS sequence"/>
</dbReference>
<evidence type="ECO:0000256" key="2">
    <source>
        <dbReference type="SAM" id="Phobius"/>
    </source>
</evidence>
<comment type="caution">
    <text evidence="3">The sequence shown here is derived from an EMBL/GenBank/DDBJ whole genome shotgun (WGS) entry which is preliminary data.</text>
</comment>
<dbReference type="AlphaFoldDB" id="A0A0J5WIC7"/>
<reference evidence="3 4" key="1">
    <citation type="submission" date="2015-05" db="EMBL/GenBank/DDBJ databases">
        <title>Draft genome of Burkholderia cepacia LK29.</title>
        <authorList>
            <person name="Chan X.Y."/>
        </authorList>
    </citation>
    <scope>NUCLEOTIDE SEQUENCE [LARGE SCALE GENOMIC DNA]</scope>
    <source>
        <strain evidence="3 4">LK29</strain>
    </source>
</reference>
<accession>A0A0J5WIC7</accession>
<dbReference type="GO" id="GO:0015293">
    <property type="term" value="F:symporter activity"/>
    <property type="evidence" value="ECO:0007669"/>
    <property type="project" value="UniProtKB-UniRule"/>
</dbReference>
<keyword evidence="1" id="KW-0813">Transport</keyword>
<dbReference type="GO" id="GO:0008514">
    <property type="term" value="F:organic anion transmembrane transporter activity"/>
    <property type="evidence" value="ECO:0007669"/>
    <property type="project" value="InterPro"/>
</dbReference>
<feature type="transmembrane region" description="Helical" evidence="2">
    <location>
        <begin position="174"/>
        <end position="196"/>
    </location>
</feature>
<proteinExistence type="inferred from homology"/>
<organism evidence="3 4">
    <name type="scientific">Burkholderia cepacia</name>
    <name type="common">Pseudomonas cepacia</name>
    <dbReference type="NCBI Taxonomy" id="292"/>
    <lineage>
        <taxon>Bacteria</taxon>
        <taxon>Pseudomonadati</taxon>
        <taxon>Pseudomonadota</taxon>
        <taxon>Betaproteobacteria</taxon>
        <taxon>Burkholderiales</taxon>
        <taxon>Burkholderiaceae</taxon>
        <taxon>Burkholderia</taxon>
        <taxon>Burkholderia cepacia complex</taxon>
    </lineage>
</organism>
<dbReference type="Pfam" id="PF03390">
    <property type="entry name" value="2HCT"/>
    <property type="match status" value="1"/>
</dbReference>
<feature type="transmembrane region" description="Helical" evidence="2">
    <location>
        <begin position="272"/>
        <end position="305"/>
    </location>
</feature>
<keyword evidence="2" id="KW-1133">Transmembrane helix</keyword>
<protein>
    <submittedName>
        <fullName evidence="3">Malate permease</fullName>
    </submittedName>
</protein>
<dbReference type="EMBL" id="LDWR01000050">
    <property type="protein sequence ID" value="KML49377.1"/>
    <property type="molecule type" value="Genomic_DNA"/>
</dbReference>
<evidence type="ECO:0000256" key="1">
    <source>
        <dbReference type="PIRNR" id="PIRNR005348"/>
    </source>
</evidence>
<feature type="transmembrane region" description="Helical" evidence="2">
    <location>
        <begin position="208"/>
        <end position="230"/>
    </location>
</feature>
<gene>
    <name evidence="3" type="ORF">VL15_28390</name>
</gene>
<name>A0A0J5WIC7_BURCE</name>
<feature type="transmembrane region" description="Helical" evidence="2">
    <location>
        <begin position="79"/>
        <end position="96"/>
    </location>
</feature>
<dbReference type="PANTHER" id="PTHR40033">
    <property type="entry name" value="NA(+)-MALATE SYMPORTER"/>
    <property type="match status" value="1"/>
</dbReference>
<dbReference type="PATRIC" id="fig|292.27.peg.6267"/>
<dbReference type="GO" id="GO:0005886">
    <property type="term" value="C:plasma membrane"/>
    <property type="evidence" value="ECO:0007669"/>
    <property type="project" value="UniProtKB-UniRule"/>
</dbReference>
<sequence>MEASPVQTSMPPHTRLSSRFNLKIGGMPLPMFVALALVTILAAITKRLPNDMIGGCAVLMLSGLLLGEIGRRIPVFRHIGGPAILCLFVPSALLGYRLMDDATLKAVTVTMKTANLQYLYIACLVAGSMLGMNRKILIQGFLKMFVPLLVGTVAAIAAGIAVGLAFGYDPQHTFFYIVMPILGGGIGEGILPLSIGYSEITGAAQGHLIAMMVPAALIGNVVAILASGLLKRFGEKHRAYSGDGLLVKTGEDRELLAAQKAEAELDLRLMGFGLLLACTLFILGGLLAPLTGIPGPVLMIVAAALLKVCRAIPESMEIGAYQMYKFMSTNLTFAILVGLGTLFVSWDKLVGAFSPGYFVICASIVIAMVVSGFFVGAALKMYPVESAIITACHSGLGGTGDVAILSSSNRMGLMPFAQISTRIGGAAMVVFATIVMKWLH</sequence>
<keyword evidence="2" id="KW-0812">Transmembrane</keyword>
<feature type="transmembrane region" description="Helical" evidence="2">
    <location>
        <begin position="357"/>
        <end position="379"/>
    </location>
</feature>
<dbReference type="PIRSF" id="PIRSF005348">
    <property type="entry name" value="YxkH"/>
    <property type="match status" value="1"/>
</dbReference>
<dbReference type="InterPro" id="IPR004679">
    <property type="entry name" value="2-OHcarboxylate_transport"/>
</dbReference>
<dbReference type="RefSeq" id="WP_048250002.1">
    <property type="nucleotide sequence ID" value="NZ_LDWR01000050.1"/>
</dbReference>
<dbReference type="PANTHER" id="PTHR40033:SF1">
    <property type="entry name" value="CITRATE-SODIUM SYMPORTER"/>
    <property type="match status" value="1"/>
</dbReference>
<feature type="transmembrane region" description="Helical" evidence="2">
    <location>
        <begin position="145"/>
        <end position="168"/>
    </location>
</feature>
<evidence type="ECO:0000313" key="4">
    <source>
        <dbReference type="Proteomes" id="UP000036338"/>
    </source>
</evidence>
<evidence type="ECO:0000313" key="3">
    <source>
        <dbReference type="EMBL" id="KML49377.1"/>
    </source>
</evidence>